<dbReference type="GO" id="GO:0004414">
    <property type="term" value="F:homoserine O-acetyltransferase activity"/>
    <property type="evidence" value="ECO:0007669"/>
    <property type="project" value="UniProtKB-EC"/>
</dbReference>
<keyword evidence="7" id="KW-1185">Reference proteome</keyword>
<comment type="caution">
    <text evidence="4">Lacks conserved residue(s) required for the propagation of feature annotation.</text>
</comment>
<dbReference type="AlphaFoldDB" id="A0A0R1UZ15"/>
<dbReference type="PANTHER" id="PTHR20919:SF0">
    <property type="entry name" value="HOMOSERINE O-SUCCINYLTRANSFERASE"/>
    <property type="match status" value="1"/>
</dbReference>
<keyword evidence="4" id="KW-0963">Cytoplasm</keyword>
<dbReference type="InterPro" id="IPR033752">
    <property type="entry name" value="MetA_family"/>
</dbReference>
<dbReference type="Pfam" id="PF04204">
    <property type="entry name" value="HTS"/>
    <property type="match status" value="1"/>
</dbReference>
<dbReference type="PATRIC" id="fig|1423742.4.peg.545"/>
<dbReference type="STRING" id="417373.GCA_001570685_00409"/>
<reference evidence="6 7" key="1">
    <citation type="journal article" date="2015" name="Genome Announc.">
        <title>Expanding the biotechnology potential of lactobacilli through comparative genomics of 213 strains and associated genera.</title>
        <authorList>
            <person name="Sun Z."/>
            <person name="Harris H.M."/>
            <person name="McCann A."/>
            <person name="Guo C."/>
            <person name="Argimon S."/>
            <person name="Zhang W."/>
            <person name="Yang X."/>
            <person name="Jeffery I.B."/>
            <person name="Cooney J.C."/>
            <person name="Kagawa T.F."/>
            <person name="Liu W."/>
            <person name="Song Y."/>
            <person name="Salvetti E."/>
            <person name="Wrobel A."/>
            <person name="Rasinkangas P."/>
            <person name="Parkhill J."/>
            <person name="Rea M.C."/>
            <person name="O'Sullivan O."/>
            <person name="Ritari J."/>
            <person name="Douillard F.P."/>
            <person name="Paul Ross R."/>
            <person name="Yang R."/>
            <person name="Briner A.E."/>
            <person name="Felis G.E."/>
            <person name="de Vos W.M."/>
            <person name="Barrangou R."/>
            <person name="Klaenhammer T.R."/>
            <person name="Caufield P.W."/>
            <person name="Cui Y."/>
            <person name="Zhang H."/>
            <person name="O'Toole P.W."/>
        </authorList>
    </citation>
    <scope>NUCLEOTIDE SEQUENCE [LARGE SCALE GENOMIC DNA]</scope>
    <source>
        <strain evidence="6 7">DSM 18793</strain>
    </source>
</reference>
<evidence type="ECO:0000256" key="2">
    <source>
        <dbReference type="ARBA" id="ARBA00022679"/>
    </source>
</evidence>
<feature type="active site" description="Acyl-thioester intermediate" evidence="4 5">
    <location>
        <position position="131"/>
    </location>
</feature>
<dbReference type="EC" id="2.3.1.31" evidence="4"/>
<dbReference type="OrthoDB" id="9772423at2"/>
<gene>
    <name evidence="4" type="primary">metAA</name>
    <name evidence="6" type="ORF">FC21_GL000523</name>
</gene>
<dbReference type="GO" id="GO:0005737">
    <property type="term" value="C:cytoplasm"/>
    <property type="evidence" value="ECO:0007669"/>
    <property type="project" value="UniProtKB-SubCell"/>
</dbReference>
<dbReference type="Proteomes" id="UP000051084">
    <property type="component" value="Unassembled WGS sequence"/>
</dbReference>
<dbReference type="Gene3D" id="3.40.50.880">
    <property type="match status" value="1"/>
</dbReference>
<dbReference type="UniPathway" id="UPA00051">
    <property type="reaction ID" value="UER00074"/>
</dbReference>
<keyword evidence="1 4" id="KW-0028">Amino-acid biosynthesis</keyword>
<comment type="pathway">
    <text evidence="4">Amino-acid biosynthesis; L-methionine biosynthesis via de novo pathway; O-acetyl-L-homoserine from L-homoserine: step 1/1.</text>
</comment>
<feature type="binding site" evidence="4">
    <location>
        <position position="152"/>
    </location>
    <ligand>
        <name>substrate</name>
    </ligand>
</feature>
<dbReference type="PIRSF" id="PIRSF000450">
    <property type="entry name" value="H_ser_succinyltr"/>
    <property type="match status" value="1"/>
</dbReference>
<keyword evidence="3 4" id="KW-0012">Acyltransferase</keyword>
<feature type="binding site" evidence="4">
    <location>
        <position position="181"/>
    </location>
    <ligand>
        <name>substrate</name>
    </ligand>
</feature>
<dbReference type="InterPro" id="IPR029062">
    <property type="entry name" value="Class_I_gatase-like"/>
</dbReference>
<dbReference type="GO" id="GO:0008899">
    <property type="term" value="F:homoserine O-succinyltransferase activity"/>
    <property type="evidence" value="ECO:0007669"/>
    <property type="project" value="UniProtKB-UniRule"/>
</dbReference>
<feature type="binding site" evidence="4">
    <location>
        <position position="238"/>
    </location>
    <ligand>
        <name>substrate</name>
    </ligand>
</feature>
<evidence type="ECO:0000313" key="6">
    <source>
        <dbReference type="EMBL" id="KRL96082.1"/>
    </source>
</evidence>
<evidence type="ECO:0000256" key="4">
    <source>
        <dbReference type="HAMAP-Rule" id="MF_00295"/>
    </source>
</evidence>
<proteinExistence type="inferred from homology"/>
<keyword evidence="4" id="KW-0486">Methionine biosynthesis</keyword>
<feature type="site" description="Important for substrate specificity" evidence="4">
    <location>
        <position position="181"/>
    </location>
</feature>
<feature type="active site" evidence="4">
    <location>
        <position position="226"/>
    </location>
</feature>
<organism evidence="6 7">
    <name type="scientific">Limosilactobacillus equigenerosi DSM 18793 = JCM 14505</name>
    <dbReference type="NCBI Taxonomy" id="1423742"/>
    <lineage>
        <taxon>Bacteria</taxon>
        <taxon>Bacillati</taxon>
        <taxon>Bacillota</taxon>
        <taxon>Bacilli</taxon>
        <taxon>Lactobacillales</taxon>
        <taxon>Lactobacillaceae</taxon>
        <taxon>Limosilactobacillus</taxon>
    </lineage>
</organism>
<dbReference type="HAMAP" id="MF_00295">
    <property type="entry name" value="MetA_acyltransf"/>
    <property type="match status" value="1"/>
</dbReference>
<comment type="similarity">
    <text evidence="4">Belongs to the MetA family.</text>
</comment>
<keyword evidence="2 4" id="KW-0808">Transferase</keyword>
<name>A0A0R1UZ15_9LACO</name>
<comment type="catalytic activity">
    <reaction evidence="4">
        <text>L-homoserine + acetyl-CoA = O-acetyl-L-homoserine + CoA</text>
        <dbReference type="Rhea" id="RHEA:13701"/>
        <dbReference type="ChEBI" id="CHEBI:57287"/>
        <dbReference type="ChEBI" id="CHEBI:57288"/>
        <dbReference type="ChEBI" id="CHEBI:57476"/>
        <dbReference type="ChEBI" id="CHEBI:57716"/>
        <dbReference type="EC" id="2.3.1.31"/>
    </reaction>
</comment>
<protein>
    <recommendedName>
        <fullName evidence="4">Homoserine O-acetyltransferase</fullName>
        <shortName evidence="4">HAT</shortName>
        <ecNumber evidence="4">2.3.1.31</ecNumber>
    </recommendedName>
    <alternativeName>
        <fullName evidence="4">Homoserine transacetylase</fullName>
        <shortName evidence="4">HTA</shortName>
    </alternativeName>
</protein>
<evidence type="ECO:0000256" key="3">
    <source>
        <dbReference type="ARBA" id="ARBA00023315"/>
    </source>
</evidence>
<dbReference type="GO" id="GO:0009086">
    <property type="term" value="P:methionine biosynthetic process"/>
    <property type="evidence" value="ECO:0007669"/>
    <property type="project" value="UniProtKB-UniRule"/>
</dbReference>
<dbReference type="SUPFAM" id="SSF52317">
    <property type="entry name" value="Class I glutamine amidotransferase-like"/>
    <property type="match status" value="1"/>
</dbReference>
<comment type="subcellular location">
    <subcellularLocation>
        <location evidence="4">Cytoplasm</location>
    </subcellularLocation>
</comment>
<accession>A0A0R1UZ15</accession>
<feature type="active site" description="Proton acceptor" evidence="4">
    <location>
        <position position="224"/>
    </location>
</feature>
<evidence type="ECO:0000256" key="5">
    <source>
        <dbReference type="PIRSR" id="PIRSR000450-1"/>
    </source>
</evidence>
<sequence length="283" mass="32299">MTANASNGFLLQTHRWINHVQTNPLKLAIVNLMPTKLATERQFLTQFNRLDTDVEITFVYPVTHKFKGTPRADIQSAYTSLATIAEQHFDGVIITGAPVEHLPFEQVDYWDEFQTICDWAEHHAHQTLLECWAAQAGLFNDFGIPKQPVKHKVFGVYQADTTSDEFANCLGAGGLFKMPQSRHTTSLINPTTLPNDIAIVASNHQIGPLILHSRHHRRTYVTGHPEYEKTTLNQEYERDLKKHLPIQPPLNYFQANGQIDYSWQSSSQTFYQTWLNQTKKAGN</sequence>
<dbReference type="PANTHER" id="PTHR20919">
    <property type="entry name" value="HOMOSERINE O-SUCCINYLTRANSFERASE"/>
    <property type="match status" value="1"/>
</dbReference>
<evidence type="ECO:0000256" key="1">
    <source>
        <dbReference type="ARBA" id="ARBA00022605"/>
    </source>
</evidence>
<feature type="site" description="Important for acyl-CoA specificity" evidence="4">
    <location>
        <position position="100"/>
    </location>
</feature>
<dbReference type="RefSeq" id="WP_056995317.1">
    <property type="nucleotide sequence ID" value="NZ_AZGC01000013.1"/>
</dbReference>
<comment type="function">
    <text evidence="4">Transfers an acetyl group from acetyl-CoA to L-homoserine, forming acetyl-L-homoserine.</text>
</comment>
<evidence type="ECO:0000313" key="7">
    <source>
        <dbReference type="Proteomes" id="UP000051084"/>
    </source>
</evidence>
<comment type="caution">
    <text evidence="6">The sequence shown here is derived from an EMBL/GenBank/DDBJ whole genome shotgun (WGS) entry which is preliminary data.</text>
</comment>
<dbReference type="EMBL" id="AZGC01000013">
    <property type="protein sequence ID" value="KRL96082.1"/>
    <property type="molecule type" value="Genomic_DNA"/>
</dbReference>